<keyword evidence="2" id="KW-1185">Reference proteome</keyword>
<accession>A0A1X6WQ13</accession>
<dbReference type="EMBL" id="FWFD01000015">
    <property type="protein sequence ID" value="SLM86360.1"/>
    <property type="molecule type" value="Genomic_DNA"/>
</dbReference>
<reference evidence="2" key="1">
    <citation type="submission" date="2017-02" db="EMBL/GenBank/DDBJ databases">
        <authorList>
            <person name="Dridi B."/>
        </authorList>
    </citation>
    <scope>NUCLEOTIDE SEQUENCE [LARGE SCALE GENOMIC DNA]</scope>
    <source>
        <strain evidence="2">bH819</strain>
    </source>
</reference>
<evidence type="ECO:0000313" key="2">
    <source>
        <dbReference type="Proteomes" id="UP000195918"/>
    </source>
</evidence>
<evidence type="ECO:0000313" key="1">
    <source>
        <dbReference type="EMBL" id="SLM86360.1"/>
    </source>
</evidence>
<gene>
    <name evidence="1" type="ORF">FM121_09735</name>
</gene>
<protein>
    <submittedName>
        <fullName evidence="1">Uncharacterized protein</fullName>
    </submittedName>
</protein>
<name>A0A1X6WQ13_9ENTE</name>
<dbReference type="AlphaFoldDB" id="A0A1X6WQ13"/>
<organism evidence="1 2">
    <name type="scientific">Vagococcus fluvialis bH819</name>
    <dbReference type="NCBI Taxonomy" id="1255619"/>
    <lineage>
        <taxon>Bacteria</taxon>
        <taxon>Bacillati</taxon>
        <taxon>Bacillota</taxon>
        <taxon>Bacilli</taxon>
        <taxon>Lactobacillales</taxon>
        <taxon>Enterococcaceae</taxon>
        <taxon>Vagococcus</taxon>
    </lineage>
</organism>
<dbReference type="Proteomes" id="UP000195918">
    <property type="component" value="Unassembled WGS sequence"/>
</dbReference>
<dbReference type="RefSeq" id="WP_086951992.1">
    <property type="nucleotide sequence ID" value="NZ_FWFD01000015.1"/>
</dbReference>
<sequence length="153" mass="18232">MEQVKGLMKEELAVGSEEIEYLNEGSEAQDNNERYEYYYNEILERAHYFYDKLRDDDLKELTLEWNEEIGIGLGEIMESGCEYKDFSEDYKNVISESTNPDIFLEKGTRAMIERFSFDLSYLDDMLSNDGEIFIRDLLIAYVETYIQDARWHY</sequence>
<proteinExistence type="predicted"/>